<comment type="caution">
    <text evidence="1">The sequence shown here is derived from an EMBL/GenBank/DDBJ whole genome shotgun (WGS) entry which is preliminary data.</text>
</comment>
<dbReference type="RefSeq" id="WP_263002798.1">
    <property type="nucleotide sequence ID" value="NZ_JAOTEM010000002.1"/>
</dbReference>
<dbReference type="EMBL" id="JAOTEM010000002">
    <property type="protein sequence ID" value="MCU7617351.1"/>
    <property type="molecule type" value="Genomic_DNA"/>
</dbReference>
<dbReference type="Proteomes" id="UP001208649">
    <property type="component" value="Unassembled WGS sequence"/>
</dbReference>
<reference evidence="2" key="1">
    <citation type="submission" date="2023-07" db="EMBL/GenBank/DDBJ databases">
        <title>Chryseobacterium sp. strain PBS4-4 Genome sequencing and assembly.</title>
        <authorList>
            <person name="Jung Y."/>
        </authorList>
    </citation>
    <scope>NUCLEOTIDE SEQUENCE [LARGE SCALE GENOMIC DNA]</scope>
    <source>
        <strain evidence="2">PBS4-4</strain>
    </source>
</reference>
<organism evidence="1 2">
    <name type="scientific">Chryseobacterium edaphi</name>
    <dbReference type="NCBI Taxonomy" id="2976532"/>
    <lineage>
        <taxon>Bacteria</taxon>
        <taxon>Pseudomonadati</taxon>
        <taxon>Bacteroidota</taxon>
        <taxon>Flavobacteriia</taxon>
        <taxon>Flavobacteriales</taxon>
        <taxon>Weeksellaceae</taxon>
        <taxon>Chryseobacterium group</taxon>
        <taxon>Chryseobacterium</taxon>
    </lineage>
</organism>
<protein>
    <submittedName>
        <fullName evidence="1">Uncharacterized protein</fullName>
    </submittedName>
</protein>
<sequence>MEKFHKYCLSVLLVIVCSNISAHTNNESIRNLDCKQFQEIYSQFLNYEFEVSKEFCLKEKSTRNFAINNKQNAVDLIGNSILEKQQNNSYYKKLGADFSIKEKHHKILENFEKQSKQIDFAENIYFKSKVAKIRNKDDLDLKNKT</sequence>
<evidence type="ECO:0000313" key="1">
    <source>
        <dbReference type="EMBL" id="MCU7617351.1"/>
    </source>
</evidence>
<gene>
    <name evidence="1" type="ORF">NZ698_09080</name>
</gene>
<evidence type="ECO:0000313" key="2">
    <source>
        <dbReference type="Proteomes" id="UP001208649"/>
    </source>
</evidence>
<name>A0ABT2W565_9FLAO</name>
<accession>A0ABT2W565</accession>
<keyword evidence="2" id="KW-1185">Reference proteome</keyword>
<proteinExistence type="predicted"/>